<sequence>MFGGLLGVAGIVVSAVFSALTVLILTLYFLAALRSITRTSYRLVPRSRRARVQLLGDEILNRVGGYVAGNLIISLIAGVTTFLFLSSSTSRSRTT</sequence>
<evidence type="ECO:0000256" key="6">
    <source>
        <dbReference type="SAM" id="Phobius"/>
    </source>
</evidence>
<feature type="transmembrane region" description="Helical" evidence="6">
    <location>
        <begin position="63"/>
        <end position="85"/>
    </location>
</feature>
<keyword evidence="5 6" id="KW-0472">Membrane</keyword>
<evidence type="ECO:0000256" key="1">
    <source>
        <dbReference type="ARBA" id="ARBA00004141"/>
    </source>
</evidence>
<feature type="transmembrane region" description="Helical" evidence="6">
    <location>
        <begin position="6"/>
        <end position="33"/>
    </location>
</feature>
<comment type="subcellular location">
    <subcellularLocation>
        <location evidence="1">Membrane</location>
        <topology evidence="1">Multi-pass membrane protein</topology>
    </subcellularLocation>
</comment>
<protein>
    <submittedName>
        <fullName evidence="7">AI-2E family transporter</fullName>
    </submittedName>
</protein>
<evidence type="ECO:0000256" key="5">
    <source>
        <dbReference type="ARBA" id="ARBA00023136"/>
    </source>
</evidence>
<evidence type="ECO:0000256" key="3">
    <source>
        <dbReference type="ARBA" id="ARBA00022692"/>
    </source>
</evidence>
<evidence type="ECO:0000256" key="2">
    <source>
        <dbReference type="ARBA" id="ARBA00009773"/>
    </source>
</evidence>
<accession>A0ABW1CCC2</accession>
<dbReference type="RefSeq" id="WP_379512120.1">
    <property type="nucleotide sequence ID" value="NZ_JBHSPA010000004.1"/>
</dbReference>
<organism evidence="7 8">
    <name type="scientific">Nonomuraea insulae</name>
    <dbReference type="NCBI Taxonomy" id="1616787"/>
    <lineage>
        <taxon>Bacteria</taxon>
        <taxon>Bacillati</taxon>
        <taxon>Actinomycetota</taxon>
        <taxon>Actinomycetes</taxon>
        <taxon>Streptosporangiales</taxon>
        <taxon>Streptosporangiaceae</taxon>
        <taxon>Nonomuraea</taxon>
    </lineage>
</organism>
<keyword evidence="8" id="KW-1185">Reference proteome</keyword>
<reference evidence="8" key="1">
    <citation type="journal article" date="2019" name="Int. J. Syst. Evol. Microbiol.">
        <title>The Global Catalogue of Microorganisms (GCM) 10K type strain sequencing project: providing services to taxonomists for standard genome sequencing and annotation.</title>
        <authorList>
            <consortium name="The Broad Institute Genomics Platform"/>
            <consortium name="The Broad Institute Genome Sequencing Center for Infectious Disease"/>
            <person name="Wu L."/>
            <person name="Ma J."/>
        </authorList>
    </citation>
    <scope>NUCLEOTIDE SEQUENCE [LARGE SCALE GENOMIC DNA]</scope>
    <source>
        <strain evidence="8">CCUG 53903</strain>
    </source>
</reference>
<evidence type="ECO:0000313" key="7">
    <source>
        <dbReference type="EMBL" id="MFC5822570.1"/>
    </source>
</evidence>
<evidence type="ECO:0000313" key="8">
    <source>
        <dbReference type="Proteomes" id="UP001596058"/>
    </source>
</evidence>
<gene>
    <name evidence="7" type="ORF">ACFPZ3_01760</name>
</gene>
<dbReference type="InterPro" id="IPR002549">
    <property type="entry name" value="AI-2E-like"/>
</dbReference>
<dbReference type="Pfam" id="PF01594">
    <property type="entry name" value="AI-2E_transport"/>
    <property type="match status" value="1"/>
</dbReference>
<name>A0ABW1CCC2_9ACTN</name>
<dbReference type="EMBL" id="JBHSPA010000004">
    <property type="protein sequence ID" value="MFC5822570.1"/>
    <property type="molecule type" value="Genomic_DNA"/>
</dbReference>
<dbReference type="Proteomes" id="UP001596058">
    <property type="component" value="Unassembled WGS sequence"/>
</dbReference>
<comment type="similarity">
    <text evidence="2">Belongs to the autoinducer-2 exporter (AI-2E) (TC 2.A.86) family.</text>
</comment>
<evidence type="ECO:0000256" key="4">
    <source>
        <dbReference type="ARBA" id="ARBA00022989"/>
    </source>
</evidence>
<keyword evidence="4 6" id="KW-1133">Transmembrane helix</keyword>
<proteinExistence type="inferred from homology"/>
<comment type="caution">
    <text evidence="7">The sequence shown here is derived from an EMBL/GenBank/DDBJ whole genome shotgun (WGS) entry which is preliminary data.</text>
</comment>
<keyword evidence="3 6" id="KW-0812">Transmembrane</keyword>